<dbReference type="Proteomes" id="UP001162162">
    <property type="component" value="Unassembled WGS sequence"/>
</dbReference>
<name>A0AAV8XV70_9CUCU</name>
<dbReference type="AlphaFoldDB" id="A0AAV8XV70"/>
<reference evidence="1" key="1">
    <citation type="journal article" date="2023" name="Insect Mol. Biol.">
        <title>Genome sequencing provides insights into the evolution of gene families encoding plant cell wall-degrading enzymes in longhorned beetles.</title>
        <authorList>
            <person name="Shin N.R."/>
            <person name="Okamura Y."/>
            <person name="Kirsch R."/>
            <person name="Pauchet Y."/>
        </authorList>
    </citation>
    <scope>NUCLEOTIDE SEQUENCE</scope>
    <source>
        <strain evidence="1">AMC_N1</strain>
    </source>
</reference>
<keyword evidence="2" id="KW-1185">Reference proteome</keyword>
<accession>A0AAV8XV70</accession>
<gene>
    <name evidence="1" type="ORF">NQ318_006232</name>
</gene>
<evidence type="ECO:0000313" key="2">
    <source>
        <dbReference type="Proteomes" id="UP001162162"/>
    </source>
</evidence>
<dbReference type="EMBL" id="JAPWTK010000319">
    <property type="protein sequence ID" value="KAJ8942602.1"/>
    <property type="molecule type" value="Genomic_DNA"/>
</dbReference>
<evidence type="ECO:0000313" key="1">
    <source>
        <dbReference type="EMBL" id="KAJ8942602.1"/>
    </source>
</evidence>
<sequence length="99" mass="10933">MVTSIAYRLLFSSDLASCRSVDPYLHGTEYNVADSGNINPSGFKNLSLAIMTDSSMASCNILNPLNLRDFPKKGDLKLVEEELPPIKNGVCKKNQIRKN</sequence>
<comment type="caution">
    <text evidence="1">The sequence shown here is derived from an EMBL/GenBank/DDBJ whole genome shotgun (WGS) entry which is preliminary data.</text>
</comment>
<protein>
    <submittedName>
        <fullName evidence="1">Uncharacterized protein</fullName>
    </submittedName>
</protein>
<proteinExistence type="predicted"/>
<organism evidence="1 2">
    <name type="scientific">Aromia moschata</name>
    <dbReference type="NCBI Taxonomy" id="1265417"/>
    <lineage>
        <taxon>Eukaryota</taxon>
        <taxon>Metazoa</taxon>
        <taxon>Ecdysozoa</taxon>
        <taxon>Arthropoda</taxon>
        <taxon>Hexapoda</taxon>
        <taxon>Insecta</taxon>
        <taxon>Pterygota</taxon>
        <taxon>Neoptera</taxon>
        <taxon>Endopterygota</taxon>
        <taxon>Coleoptera</taxon>
        <taxon>Polyphaga</taxon>
        <taxon>Cucujiformia</taxon>
        <taxon>Chrysomeloidea</taxon>
        <taxon>Cerambycidae</taxon>
        <taxon>Cerambycinae</taxon>
        <taxon>Callichromatini</taxon>
        <taxon>Aromia</taxon>
    </lineage>
</organism>